<dbReference type="EMBL" id="CP000504">
    <property type="protein sequence ID" value="ABL89047.1"/>
    <property type="molecule type" value="Genomic_DNA"/>
</dbReference>
<dbReference type="GO" id="GO:0008473">
    <property type="term" value="F:ornithine cyclodeaminase activity"/>
    <property type="evidence" value="ECO:0007669"/>
    <property type="project" value="UniProtKB-EC"/>
</dbReference>
<dbReference type="PANTHER" id="PTHR13812:SF19">
    <property type="entry name" value="KETIMINE REDUCTASE MU-CRYSTALLIN"/>
    <property type="match status" value="1"/>
</dbReference>
<dbReference type="Gene3D" id="3.30.1780.10">
    <property type="entry name" value="ornithine cyclodeaminase, domain 1"/>
    <property type="match status" value="1"/>
</dbReference>
<evidence type="ECO:0000313" key="2">
    <source>
        <dbReference type="Proteomes" id="UP000002595"/>
    </source>
</evidence>
<dbReference type="EC" id="4.3.1.12" evidence="1"/>
<keyword evidence="1" id="KW-0456">Lyase</keyword>
<protein>
    <submittedName>
        <fullName evidence="1">Ornithine cyclodeaminase</fullName>
        <ecNumber evidence="1">4.3.1.12</ecNumber>
    </submittedName>
</protein>
<name>A1RVR5_PYRIL</name>
<accession>A1RVR5</accession>
<dbReference type="InterPro" id="IPR036291">
    <property type="entry name" value="NAD(P)-bd_dom_sf"/>
</dbReference>
<dbReference type="Proteomes" id="UP000002595">
    <property type="component" value="Chromosome"/>
</dbReference>
<dbReference type="PIRSF" id="PIRSF001439">
    <property type="entry name" value="CryM"/>
    <property type="match status" value="1"/>
</dbReference>
<dbReference type="GO" id="GO:0005737">
    <property type="term" value="C:cytoplasm"/>
    <property type="evidence" value="ECO:0007669"/>
    <property type="project" value="TreeGrafter"/>
</dbReference>
<dbReference type="KEGG" id="pis:Pisl_1900"/>
<dbReference type="InterPro" id="IPR023401">
    <property type="entry name" value="ODC_N"/>
</dbReference>
<dbReference type="InterPro" id="IPR003462">
    <property type="entry name" value="ODC_Mu_crystall"/>
</dbReference>
<dbReference type="Pfam" id="PF02423">
    <property type="entry name" value="OCD_Mu_crystall"/>
    <property type="match status" value="1"/>
</dbReference>
<dbReference type="GeneID" id="4616688"/>
<dbReference type="HOGENOM" id="CLU_042088_2_1_2"/>
<organism evidence="1 2">
    <name type="scientific">Pyrobaculum islandicum (strain DSM 4184 / JCM 9189 / GEO3)</name>
    <dbReference type="NCBI Taxonomy" id="384616"/>
    <lineage>
        <taxon>Archaea</taxon>
        <taxon>Thermoproteota</taxon>
        <taxon>Thermoprotei</taxon>
        <taxon>Thermoproteales</taxon>
        <taxon>Thermoproteaceae</taxon>
        <taxon>Pyrobaculum</taxon>
    </lineage>
</organism>
<gene>
    <name evidence="1" type="ordered locus">Pisl_1900</name>
</gene>
<dbReference type="AlphaFoldDB" id="A1RVR5"/>
<sequence length="289" mass="31388">MLILPNIDFLIDAVEAVETIRRAYFSDAKFLPRQAITVGETWFAPMVGYIAGQGITVKLVGIYPKAKPAVKAVVLVFDVETGAPQALINGTQLTAWRTAAASGVAAQVLGVKPAEVGIIGAGVQGEYHLRVFKALFPQAQFKIYDIYEDKAREVAQRWGAKLTSLTDVLKSDLIIAATTSRTPVVFGRELKEGATVISIGAPRPVRELDDEVKRRAGCFLVDNPHAAEETDDIGGSWVYIGDFLKGRECKFGEIKVYKSVGNPLFDAAMASYVLEKARKIGAGAEVRWD</sequence>
<dbReference type="OrthoDB" id="21421at2157"/>
<dbReference type="RefSeq" id="WP_011763622.1">
    <property type="nucleotide sequence ID" value="NC_008701.1"/>
</dbReference>
<dbReference type="Gene3D" id="3.40.50.720">
    <property type="entry name" value="NAD(P)-binding Rossmann-like Domain"/>
    <property type="match status" value="1"/>
</dbReference>
<evidence type="ECO:0000313" key="1">
    <source>
        <dbReference type="EMBL" id="ABL89047.1"/>
    </source>
</evidence>
<reference evidence="1" key="1">
    <citation type="submission" date="2006-12" db="EMBL/GenBank/DDBJ databases">
        <title>Complete sequence of Pyrobaculum islandicum DSM 4184.</title>
        <authorList>
            <person name="Copeland A."/>
            <person name="Lucas S."/>
            <person name="Lapidus A."/>
            <person name="Barry K."/>
            <person name="Detter J.C."/>
            <person name="Glavina del Rio T."/>
            <person name="Dalin E."/>
            <person name="Tice H."/>
            <person name="Pitluck S."/>
            <person name="Meincke L."/>
            <person name="Brettin T."/>
            <person name="Bruce D."/>
            <person name="Han C."/>
            <person name="Tapia R."/>
            <person name="Gilna P."/>
            <person name="Schmutz J."/>
            <person name="Larimer F."/>
            <person name="Land M."/>
            <person name="Hauser L."/>
            <person name="Kyrpides N."/>
            <person name="Mikhailova N."/>
            <person name="Cozen A.E."/>
            <person name="Fitz-Gibbon S.T."/>
            <person name="House C.H."/>
            <person name="Saltikov C."/>
            <person name="Lowe T."/>
            <person name="Richardson P."/>
        </authorList>
    </citation>
    <scope>NUCLEOTIDE SEQUENCE [LARGE SCALE GENOMIC DNA]</scope>
    <source>
        <strain evidence="1">DSM 4184</strain>
    </source>
</reference>
<dbReference type="PANTHER" id="PTHR13812">
    <property type="entry name" value="KETIMINE REDUCTASE MU-CRYSTALLIN"/>
    <property type="match status" value="1"/>
</dbReference>
<dbReference type="eggNOG" id="arCOG01035">
    <property type="taxonomic scope" value="Archaea"/>
</dbReference>
<proteinExistence type="predicted"/>
<keyword evidence="2" id="KW-1185">Reference proteome</keyword>
<dbReference type="SUPFAM" id="SSF51735">
    <property type="entry name" value="NAD(P)-binding Rossmann-fold domains"/>
    <property type="match status" value="1"/>
</dbReference>
<dbReference type="STRING" id="384616.Pisl_1900"/>